<organism evidence="1 2">
    <name type="scientific">Streptomyces albipurpureus</name>
    <dbReference type="NCBI Taxonomy" id="2897419"/>
    <lineage>
        <taxon>Bacteria</taxon>
        <taxon>Bacillati</taxon>
        <taxon>Actinomycetota</taxon>
        <taxon>Actinomycetes</taxon>
        <taxon>Kitasatosporales</taxon>
        <taxon>Streptomycetaceae</taxon>
        <taxon>Streptomyces</taxon>
    </lineage>
</organism>
<dbReference type="EMBL" id="JAMQAW010000079">
    <property type="protein sequence ID" value="MCM2393629.1"/>
    <property type="molecule type" value="Genomic_DNA"/>
</dbReference>
<dbReference type="RefSeq" id="WP_250923925.1">
    <property type="nucleotide sequence ID" value="NZ_JAMQAW010000079.1"/>
</dbReference>
<gene>
    <name evidence="1" type="ORF">NBG84_36080</name>
</gene>
<evidence type="ECO:0000313" key="2">
    <source>
        <dbReference type="Proteomes" id="UP001431429"/>
    </source>
</evidence>
<dbReference type="Proteomes" id="UP001431429">
    <property type="component" value="Unassembled WGS sequence"/>
</dbReference>
<protein>
    <submittedName>
        <fullName evidence="1">Uncharacterized protein</fullName>
    </submittedName>
</protein>
<evidence type="ECO:0000313" key="1">
    <source>
        <dbReference type="EMBL" id="MCM2393629.1"/>
    </source>
</evidence>
<sequence length="77" mass="8540">MALRVETQFLNGALPVLGQHGTSVGIRPWTRLSPLPLSVLAHRERGRRVNATFVGEAEREHVEVLDHLVLRPVKALA</sequence>
<keyword evidence="2" id="KW-1185">Reference proteome</keyword>
<reference evidence="1" key="1">
    <citation type="submission" date="2022-06" db="EMBL/GenBank/DDBJ databases">
        <title>Genome public.</title>
        <authorList>
            <person name="Sun Q."/>
        </authorList>
    </citation>
    <scope>NUCLEOTIDE SEQUENCE</scope>
    <source>
        <strain evidence="1">CWNU-1</strain>
    </source>
</reference>
<comment type="caution">
    <text evidence="1">The sequence shown here is derived from an EMBL/GenBank/DDBJ whole genome shotgun (WGS) entry which is preliminary data.</text>
</comment>
<accession>A0ABT0UYS9</accession>
<proteinExistence type="predicted"/>
<name>A0ABT0UYS9_9ACTN</name>